<keyword evidence="3" id="KW-1185">Reference proteome</keyword>
<evidence type="ECO:0000256" key="1">
    <source>
        <dbReference type="SAM" id="MobiDB-lite"/>
    </source>
</evidence>
<feature type="region of interest" description="Disordered" evidence="1">
    <location>
        <begin position="14"/>
        <end position="38"/>
    </location>
</feature>
<organism evidence="2 3">
    <name type="scientific">Streptomyces cremeus</name>
    <dbReference type="NCBI Taxonomy" id="66881"/>
    <lineage>
        <taxon>Bacteria</taxon>
        <taxon>Bacillati</taxon>
        <taxon>Actinomycetota</taxon>
        <taxon>Actinomycetes</taxon>
        <taxon>Kitasatosporales</taxon>
        <taxon>Streptomycetaceae</taxon>
        <taxon>Streptomyces</taxon>
    </lineage>
</organism>
<evidence type="ECO:0000313" key="2">
    <source>
        <dbReference type="EMBL" id="MFB9519033.1"/>
    </source>
</evidence>
<gene>
    <name evidence="2" type="ORF">ACFFTU_03585</name>
</gene>
<name>A0ABV5P755_STRCM</name>
<proteinExistence type="predicted"/>
<accession>A0ABV5P755</accession>
<comment type="caution">
    <text evidence="2">The sequence shown here is derived from an EMBL/GenBank/DDBJ whole genome shotgun (WGS) entry which is preliminary data.</text>
</comment>
<evidence type="ECO:0000313" key="3">
    <source>
        <dbReference type="Proteomes" id="UP001589718"/>
    </source>
</evidence>
<dbReference type="RefSeq" id="WP_345217809.1">
    <property type="nucleotide sequence ID" value="NZ_BAAAXE010000001.1"/>
</dbReference>
<reference evidence="2 3" key="1">
    <citation type="submission" date="2024-09" db="EMBL/GenBank/DDBJ databases">
        <authorList>
            <person name="Sun Q."/>
            <person name="Mori K."/>
        </authorList>
    </citation>
    <scope>NUCLEOTIDE SEQUENCE [LARGE SCALE GENOMIC DNA]</scope>
    <source>
        <strain evidence="2 3">JCM 4362</strain>
    </source>
</reference>
<dbReference type="Proteomes" id="UP001589718">
    <property type="component" value="Unassembled WGS sequence"/>
</dbReference>
<sequence>MELPFRRGCGVRAGPGLGQDTGRLDRVAGGGPAPVSRDRPLQYVDARDAAVWTPGAADVDATYEALTAAGCGPRRPARDRCHRTPAAGPRCRLGPDIEAKASAVEGS</sequence>
<feature type="region of interest" description="Disordered" evidence="1">
    <location>
        <begin position="73"/>
        <end position="93"/>
    </location>
</feature>
<protein>
    <submittedName>
        <fullName evidence="2">Uncharacterized protein</fullName>
    </submittedName>
</protein>
<dbReference type="EMBL" id="JBHMCR010000002">
    <property type="protein sequence ID" value="MFB9519033.1"/>
    <property type="molecule type" value="Genomic_DNA"/>
</dbReference>